<dbReference type="PANTHER" id="PTHR21596">
    <property type="entry name" value="RIBONUCLEASE P SUBUNIT P38"/>
    <property type="match status" value="1"/>
</dbReference>
<evidence type="ECO:0000256" key="3">
    <source>
        <dbReference type="SAM" id="MobiDB-lite"/>
    </source>
</evidence>
<dbReference type="KEGG" id="zju:107409102"/>
<dbReference type="InterPro" id="IPR045177">
    <property type="entry name" value="FDM1-5/IDN2"/>
</dbReference>
<organism evidence="7 8">
    <name type="scientific">Ziziphus jujuba</name>
    <name type="common">Chinese jujube</name>
    <name type="synonym">Ziziphus sativa</name>
    <dbReference type="NCBI Taxonomy" id="326968"/>
    <lineage>
        <taxon>Eukaryota</taxon>
        <taxon>Viridiplantae</taxon>
        <taxon>Streptophyta</taxon>
        <taxon>Embryophyta</taxon>
        <taxon>Tracheophyta</taxon>
        <taxon>Spermatophyta</taxon>
        <taxon>Magnoliopsida</taxon>
        <taxon>eudicotyledons</taxon>
        <taxon>Gunneridae</taxon>
        <taxon>Pentapetalae</taxon>
        <taxon>rosids</taxon>
        <taxon>fabids</taxon>
        <taxon>Rosales</taxon>
        <taxon>Rhamnaceae</taxon>
        <taxon>Paliureae</taxon>
        <taxon>Ziziphus</taxon>
    </lineage>
</organism>
<dbReference type="GO" id="GO:0080188">
    <property type="term" value="P:gene silencing by siRNA-directed DNA methylation"/>
    <property type="evidence" value="ECO:0007669"/>
    <property type="project" value="InterPro"/>
</dbReference>
<evidence type="ECO:0000259" key="4">
    <source>
        <dbReference type="Pfam" id="PF03468"/>
    </source>
</evidence>
<proteinExistence type="predicted"/>
<evidence type="ECO:0000313" key="7">
    <source>
        <dbReference type="Proteomes" id="UP001652623"/>
    </source>
</evidence>
<dbReference type="Proteomes" id="UP001652623">
    <property type="component" value="Chromosome 1"/>
</dbReference>
<keyword evidence="1" id="KW-0175">Coiled coil</keyword>
<dbReference type="InterPro" id="IPR005379">
    <property type="entry name" value="FDM1-5/IDN2_XH"/>
</dbReference>
<keyword evidence="7" id="KW-1185">Reference proteome</keyword>
<evidence type="ECO:0000313" key="8">
    <source>
        <dbReference type="RefSeq" id="XP_015872030.3"/>
    </source>
</evidence>
<evidence type="ECO:0000256" key="2">
    <source>
        <dbReference type="ARBA" id="ARBA00023158"/>
    </source>
</evidence>
<keyword evidence="2" id="KW-0943">RNA-mediated gene silencing</keyword>
<dbReference type="InParanoid" id="A0A6P3Z5A5"/>
<reference evidence="8" key="2">
    <citation type="submission" date="2025-08" db="UniProtKB">
        <authorList>
            <consortium name="RefSeq"/>
        </authorList>
    </citation>
    <scope>IDENTIFICATION</scope>
    <source>
        <tissue evidence="8">Seedling</tissue>
    </source>
</reference>
<feature type="compositionally biased region" description="Basic and acidic residues" evidence="3">
    <location>
        <begin position="14"/>
        <end position="25"/>
    </location>
</feature>
<name>A0A6P3Z5A5_ZIZJJ</name>
<dbReference type="InterPro" id="IPR038588">
    <property type="entry name" value="XS_domain_sf"/>
</dbReference>
<dbReference type="AlphaFoldDB" id="A0A6P3Z5A5"/>
<dbReference type="Pfam" id="PF03470">
    <property type="entry name" value="zf-XS"/>
    <property type="match status" value="1"/>
</dbReference>
<dbReference type="Gene3D" id="3.30.70.2890">
    <property type="entry name" value="XS domain"/>
    <property type="match status" value="1"/>
</dbReference>
<evidence type="ECO:0000259" key="5">
    <source>
        <dbReference type="Pfam" id="PF03469"/>
    </source>
</evidence>
<dbReference type="Pfam" id="PF03469">
    <property type="entry name" value="XH"/>
    <property type="match status" value="1"/>
</dbReference>
<evidence type="ECO:0000259" key="6">
    <source>
        <dbReference type="Pfam" id="PF03470"/>
    </source>
</evidence>
<feature type="domain" description="XS" evidence="4">
    <location>
        <begin position="115"/>
        <end position="223"/>
    </location>
</feature>
<feature type="domain" description="Factor of DNA methylation 1-5/IDN2" evidence="5">
    <location>
        <begin position="501"/>
        <end position="630"/>
    </location>
</feature>
<dbReference type="InterPro" id="IPR005381">
    <property type="entry name" value="Znf-XS_domain"/>
</dbReference>
<feature type="region of interest" description="Disordered" evidence="3">
    <location>
        <begin position="1"/>
        <end position="31"/>
    </location>
</feature>
<dbReference type="InterPro" id="IPR005380">
    <property type="entry name" value="XS_domain"/>
</dbReference>
<dbReference type="RefSeq" id="XP_015872030.3">
    <property type="nucleotide sequence ID" value="XM_016016544.4"/>
</dbReference>
<dbReference type="FunCoup" id="A0A6P3Z5A5">
    <property type="interactions" value="720"/>
</dbReference>
<dbReference type="SMR" id="A0A6P3Z5A5"/>
<reference evidence="7" key="1">
    <citation type="submission" date="2025-05" db="UniProtKB">
        <authorList>
            <consortium name="RefSeq"/>
        </authorList>
    </citation>
    <scope>NUCLEOTIDE SEQUENCE [LARGE SCALE GENOMIC DNA]</scope>
</reference>
<dbReference type="PANTHER" id="PTHR21596:SF3">
    <property type="entry name" value="FACTOR OF DNA METHYLATION 1-RELATED"/>
    <property type="match status" value="1"/>
</dbReference>
<dbReference type="Pfam" id="PF03468">
    <property type="entry name" value="XS"/>
    <property type="match status" value="1"/>
</dbReference>
<sequence>MDSSSEEESDFSDSEIHEHVEKPYEQLRAGKYKVKGPNGTLRCPFCAGKKKQDYKYKDLLQHASGVGKGSSNRSGKQKADHLALARYLETDLANEADQSQQPVIPQPVSQHPKQDDVYVWPWTVIIVNIVVEAKDEKSMRYSEYWLKRFSKYRPVHVHTFWNENNQAAEAVVEFNSDWNGFLNATEFEQDFKINRHSKEEWNTQKTRGSNIYGWSARADDYESQGPIGEYLRKRGKLRTVSDIEQEEAQSNKFVVADLAIKIDKTNESLDVLQSKYNQNSMSLSRMLEEKDQLHLAFVEESRKMQRLAREHVRRVLQEQEKMNYELETKKKELDARSKELSKREALTEREKQKLDEDLKKNDVRNNSLQLASIEQKKADENVLRLVEEQKREKEEALNKILQLEKQLDVKQKLEMEIQELRGKLEVMKHLGDEDDEAVKKKMKEMKEELDEKVDSLDDLESLNRTLIAKERQSNDELQEARKELIAGLDDLLGNRTNIGIKRMGDLDQRPFINTCKQRYSLEEAQLKASTLCSLWQEQVKDSTWYPFKVVTINGIDQEIINEEDEKLRKLKEWGEEIYKAVVTALTEINEYNPSGRYVVPELWNFKEGRKATLKEVISYAIKNLKTLKRKRA</sequence>
<evidence type="ECO:0000256" key="1">
    <source>
        <dbReference type="ARBA" id="ARBA00023054"/>
    </source>
</evidence>
<dbReference type="GeneID" id="107409102"/>
<feature type="domain" description="Zinc finger-XS" evidence="6">
    <location>
        <begin position="43"/>
        <end position="85"/>
    </location>
</feature>
<feature type="region of interest" description="Disordered" evidence="3">
    <location>
        <begin position="333"/>
        <end position="353"/>
    </location>
</feature>
<gene>
    <name evidence="8" type="primary">LOC107409102</name>
</gene>
<protein>
    <submittedName>
        <fullName evidence="8">Factor of DNA methylation 1 isoform X1</fullName>
    </submittedName>
</protein>
<feature type="compositionally biased region" description="Acidic residues" evidence="3">
    <location>
        <begin position="1"/>
        <end position="13"/>
    </location>
</feature>
<accession>A0A6P3Z5A5</accession>